<evidence type="ECO:0000256" key="1">
    <source>
        <dbReference type="SAM" id="Phobius"/>
    </source>
</evidence>
<evidence type="ECO:0000313" key="2">
    <source>
        <dbReference type="EMBL" id="MCC9018747.1"/>
    </source>
</evidence>
<evidence type="ECO:0008006" key="4">
    <source>
        <dbReference type="Google" id="ProtNLM"/>
    </source>
</evidence>
<reference evidence="2" key="1">
    <citation type="submission" date="2021-11" db="EMBL/GenBank/DDBJ databases">
        <title>Description of novel Flavobacterium species.</title>
        <authorList>
            <person name="Saticioglu I.B."/>
            <person name="Ay H."/>
            <person name="Altun S."/>
            <person name="Duman M."/>
        </authorList>
    </citation>
    <scope>NUCLEOTIDE SEQUENCE</scope>
    <source>
        <strain evidence="2">F-126</strain>
    </source>
</reference>
<organism evidence="2 3">
    <name type="scientific">Flavobacterium lipolyticum</name>
    <dbReference type="NCBI Taxonomy" id="2893754"/>
    <lineage>
        <taxon>Bacteria</taxon>
        <taxon>Pseudomonadati</taxon>
        <taxon>Bacteroidota</taxon>
        <taxon>Flavobacteriia</taxon>
        <taxon>Flavobacteriales</taxon>
        <taxon>Flavobacteriaceae</taxon>
        <taxon>Flavobacterium</taxon>
    </lineage>
</organism>
<keyword evidence="1" id="KW-0812">Transmembrane</keyword>
<gene>
    <name evidence="2" type="ORF">LNQ34_13280</name>
</gene>
<keyword evidence="3" id="KW-1185">Reference proteome</keyword>
<protein>
    <recommendedName>
        <fullName evidence="4">Phage abortive infection protein</fullName>
    </recommendedName>
</protein>
<feature type="transmembrane region" description="Helical" evidence="1">
    <location>
        <begin position="20"/>
        <end position="41"/>
    </location>
</feature>
<comment type="caution">
    <text evidence="2">The sequence shown here is derived from an EMBL/GenBank/DDBJ whole genome shotgun (WGS) entry which is preliminary data.</text>
</comment>
<keyword evidence="1" id="KW-1133">Transmembrane helix</keyword>
<dbReference type="RefSeq" id="WP_230000106.1">
    <property type="nucleotide sequence ID" value="NZ_JAJJMN010000001.1"/>
</dbReference>
<name>A0ABS8M1M9_9FLAO</name>
<evidence type="ECO:0000313" key="3">
    <source>
        <dbReference type="Proteomes" id="UP001430700"/>
    </source>
</evidence>
<keyword evidence="1" id="KW-0472">Membrane</keyword>
<accession>A0ABS8M1M9</accession>
<proteinExistence type="predicted"/>
<sequence>MDEPIKILVENYSLSAYQVAWISIIVSILTFFITNWFKNYFQNKLLQRKLEIEHKFNEGKKIKETLAKYKIHFINACEDFNHRCKNLTKNHQENWLKRDRDYNNEYYYYHSFVYKTLVLFAWIKKIQKEMIYLDTTIASKEDLEFVKFLNVFPEILCDLALIEGEKADGNRMKDHFFRVYFEQWSDCVIENDNLKTYTVFIQELPENQQNLSILFRFFDGLSPLEDRKRWDRLHMLHLTIIVFLNNYGYDFQKTSKEKMREIITKPKVSAYLKNYFIFLDKYLLLKNKEVLNLQKITEGYILE</sequence>
<dbReference type="EMBL" id="JAJJMN010000001">
    <property type="protein sequence ID" value="MCC9018747.1"/>
    <property type="molecule type" value="Genomic_DNA"/>
</dbReference>
<feature type="transmembrane region" description="Helical" evidence="1">
    <location>
        <begin position="106"/>
        <end position="123"/>
    </location>
</feature>
<dbReference type="Proteomes" id="UP001430700">
    <property type="component" value="Unassembled WGS sequence"/>
</dbReference>